<keyword evidence="5 8" id="KW-0812">Transmembrane</keyword>
<feature type="transmembrane region" description="Helical" evidence="8">
    <location>
        <begin position="60"/>
        <end position="82"/>
    </location>
</feature>
<comment type="caution">
    <text evidence="9">The sequence shown here is derived from an EMBL/GenBank/DDBJ whole genome shotgun (WGS) entry which is preliminary data.</text>
</comment>
<keyword evidence="7 8" id="KW-0472">Membrane</keyword>
<evidence type="ECO:0000313" key="10">
    <source>
        <dbReference type="Proteomes" id="UP000272481"/>
    </source>
</evidence>
<dbReference type="EMBL" id="RWGW01000008">
    <property type="protein sequence ID" value="RSK33754.1"/>
    <property type="molecule type" value="Genomic_DNA"/>
</dbReference>
<keyword evidence="6 8" id="KW-1133">Transmembrane helix</keyword>
<evidence type="ECO:0000256" key="5">
    <source>
        <dbReference type="ARBA" id="ARBA00022692"/>
    </source>
</evidence>
<reference evidence="9 10" key="1">
    <citation type="submission" date="2018-12" db="EMBL/GenBank/DDBJ databases">
        <title>Comparitive functional genomics of dry heat resistant strains isolated from the viking spacecraft.</title>
        <authorList>
            <person name="Seuylemezian A."/>
            <person name="Vaishampayan P."/>
        </authorList>
    </citation>
    <scope>NUCLEOTIDE SEQUENCE [LARGE SCALE GENOMIC DNA]</scope>
    <source>
        <strain evidence="9 10">M6-11</strain>
    </source>
</reference>
<dbReference type="Pfam" id="PF03547">
    <property type="entry name" value="Mem_trans"/>
    <property type="match status" value="2"/>
</dbReference>
<sequence>MCVLSVFVNVAGIGIGYLFAVLFHKKVNRTKELALLSGLGNTGFIGIPLCAVLLGPEGALYAAMFDAGVDVTLWTLGAFMLQKDRRIGLGMLRTMINTPIIAIVAGLGMAAARFRPPEVLVDLIDRLAAIAAPLAMFYIGILVMTLFRKRAEGSLGQKKATLWLPVSVKLIILPVFAAMLGKGLALDATMLQTVMIQSMMPTLTLASMLFAKYSADEEMGAITTVCSTLVALLTIPLMIYALNAWVVGG</sequence>
<evidence type="ECO:0000256" key="8">
    <source>
        <dbReference type="SAM" id="Phobius"/>
    </source>
</evidence>
<evidence type="ECO:0000256" key="3">
    <source>
        <dbReference type="ARBA" id="ARBA00022448"/>
    </source>
</evidence>
<comment type="similarity">
    <text evidence="2">Belongs to the auxin efflux carrier (TC 2.A.69) family.</text>
</comment>
<feature type="transmembrane region" description="Helical" evidence="8">
    <location>
        <begin position="191"/>
        <end position="210"/>
    </location>
</feature>
<feature type="transmembrane region" description="Helical" evidence="8">
    <location>
        <begin position="222"/>
        <end position="246"/>
    </location>
</feature>
<comment type="subcellular location">
    <subcellularLocation>
        <location evidence="1">Cell membrane</location>
        <topology evidence="1">Multi-pass membrane protein</topology>
    </subcellularLocation>
</comment>
<feature type="transmembrane region" description="Helical" evidence="8">
    <location>
        <begin position="160"/>
        <end position="179"/>
    </location>
</feature>
<evidence type="ECO:0000256" key="7">
    <source>
        <dbReference type="ARBA" id="ARBA00023136"/>
    </source>
</evidence>
<gene>
    <name evidence="9" type="ORF">EJA12_06315</name>
</gene>
<dbReference type="PANTHER" id="PTHR36838">
    <property type="entry name" value="AUXIN EFFLUX CARRIER FAMILY PROTEIN"/>
    <property type="match status" value="1"/>
</dbReference>
<feature type="transmembrane region" description="Helical" evidence="8">
    <location>
        <begin position="94"/>
        <end position="114"/>
    </location>
</feature>
<evidence type="ECO:0000256" key="2">
    <source>
        <dbReference type="ARBA" id="ARBA00010145"/>
    </source>
</evidence>
<keyword evidence="3" id="KW-0813">Transport</keyword>
<dbReference type="PANTHER" id="PTHR36838:SF1">
    <property type="entry name" value="SLR1864 PROTEIN"/>
    <property type="match status" value="1"/>
</dbReference>
<proteinExistence type="inferred from homology"/>
<dbReference type="Gene3D" id="1.20.1530.20">
    <property type="match status" value="1"/>
</dbReference>
<dbReference type="InterPro" id="IPR004776">
    <property type="entry name" value="Mem_transp_PIN-like"/>
</dbReference>
<evidence type="ECO:0000256" key="1">
    <source>
        <dbReference type="ARBA" id="ARBA00004651"/>
    </source>
</evidence>
<evidence type="ECO:0000313" key="9">
    <source>
        <dbReference type="EMBL" id="RSK33754.1"/>
    </source>
</evidence>
<evidence type="ECO:0000256" key="4">
    <source>
        <dbReference type="ARBA" id="ARBA00022475"/>
    </source>
</evidence>
<keyword evidence="4" id="KW-1003">Cell membrane</keyword>
<dbReference type="InterPro" id="IPR038770">
    <property type="entry name" value="Na+/solute_symporter_sf"/>
</dbReference>
<name>A0ABX9ZDP6_9BACL</name>
<protein>
    <submittedName>
        <fullName evidence="9">AEC family transporter</fullName>
    </submittedName>
</protein>
<feature type="transmembrane region" description="Helical" evidence="8">
    <location>
        <begin position="35"/>
        <end position="54"/>
    </location>
</feature>
<evidence type="ECO:0000256" key="6">
    <source>
        <dbReference type="ARBA" id="ARBA00022989"/>
    </source>
</evidence>
<accession>A0ABX9ZDP6</accession>
<keyword evidence="10" id="KW-1185">Reference proteome</keyword>
<feature type="transmembrane region" description="Helical" evidence="8">
    <location>
        <begin position="126"/>
        <end position="148"/>
    </location>
</feature>
<organism evidence="9 10">
    <name type="scientific">Bhargavaea beijingensis</name>
    <dbReference type="NCBI Taxonomy" id="426756"/>
    <lineage>
        <taxon>Bacteria</taxon>
        <taxon>Bacillati</taxon>
        <taxon>Bacillota</taxon>
        <taxon>Bacilli</taxon>
        <taxon>Bacillales</taxon>
        <taxon>Caryophanaceae</taxon>
        <taxon>Bhargavaea</taxon>
    </lineage>
</organism>
<feature type="transmembrane region" description="Helical" evidence="8">
    <location>
        <begin position="6"/>
        <end position="23"/>
    </location>
</feature>
<dbReference type="Proteomes" id="UP000272481">
    <property type="component" value="Unassembled WGS sequence"/>
</dbReference>